<dbReference type="InterPro" id="IPR008201">
    <property type="entry name" value="HepT-like"/>
</dbReference>
<dbReference type="InterPro" id="IPR051813">
    <property type="entry name" value="HepT_RNase_toxin"/>
</dbReference>
<proteinExistence type="predicted"/>
<comment type="caution">
    <text evidence="6">The sequence shown here is derived from an EMBL/GenBank/DDBJ whole genome shotgun (WGS) entry which is preliminary data.</text>
</comment>
<evidence type="ECO:0000313" key="6">
    <source>
        <dbReference type="EMBL" id="MFG3816943.1"/>
    </source>
</evidence>
<evidence type="ECO:0000256" key="1">
    <source>
        <dbReference type="ARBA" id="ARBA00022553"/>
    </source>
</evidence>
<keyword evidence="2" id="KW-1277">Toxin-antitoxin system</keyword>
<sequence>MSRDQQAILDIIDSIELIQNYARSNNWSQARTIEHDAVIRRLTIIGEATKRLSMEFRTNHPEIPWKAMAGLRDFVVHEYDVINLEIIQDVVNFELPKLLPLLKSLLDGEF</sequence>
<accession>A0ABW7C6X4</accession>
<gene>
    <name evidence="6" type="ORF">VPK24_04790</name>
</gene>
<keyword evidence="1" id="KW-0597">Phosphoprotein</keyword>
<evidence type="ECO:0000256" key="5">
    <source>
        <dbReference type="ARBA" id="ARBA00022801"/>
    </source>
</evidence>
<keyword evidence="4" id="KW-0547">Nucleotide-binding</keyword>
<evidence type="ECO:0000256" key="3">
    <source>
        <dbReference type="ARBA" id="ARBA00022722"/>
    </source>
</evidence>
<reference evidence="7" key="1">
    <citation type="journal article" date="2024" name="Algal Res.">
        <title>Biochemical, toxicological and genomic investigation of a high-biomass producing Limnothrix strain isolated from Italian shallow drinking water reservoir.</title>
        <authorList>
            <person name="Simonazzi M."/>
            <person name="Shishido T.K."/>
            <person name="Delbaje E."/>
            <person name="Wahlsten M."/>
            <person name="Fewer D.P."/>
            <person name="Sivonen K."/>
            <person name="Pezzolesi L."/>
            <person name="Pistocchi R."/>
        </authorList>
    </citation>
    <scope>NUCLEOTIDE SEQUENCE [LARGE SCALE GENOMIC DNA]</scope>
    <source>
        <strain evidence="7">LRLZ20PSL1</strain>
    </source>
</reference>
<dbReference type="EMBL" id="JAZAQF010000028">
    <property type="protein sequence ID" value="MFG3816943.1"/>
    <property type="molecule type" value="Genomic_DNA"/>
</dbReference>
<evidence type="ECO:0000256" key="4">
    <source>
        <dbReference type="ARBA" id="ARBA00022741"/>
    </source>
</evidence>
<name>A0ABW7C6X4_9CYAN</name>
<evidence type="ECO:0000313" key="7">
    <source>
        <dbReference type="Proteomes" id="UP001604335"/>
    </source>
</evidence>
<dbReference type="PANTHER" id="PTHR34139">
    <property type="entry name" value="UPF0331 PROTEIN MJ0127"/>
    <property type="match status" value="1"/>
</dbReference>
<dbReference type="RefSeq" id="WP_393010972.1">
    <property type="nucleotide sequence ID" value="NZ_JAZAQF010000028.1"/>
</dbReference>
<dbReference type="Pfam" id="PF01934">
    <property type="entry name" value="HepT-like"/>
    <property type="match status" value="1"/>
</dbReference>
<keyword evidence="7" id="KW-1185">Reference proteome</keyword>
<organism evidence="6 7">
    <name type="scientific">Limnothrix redekei LRLZ20PSL1</name>
    <dbReference type="NCBI Taxonomy" id="3112953"/>
    <lineage>
        <taxon>Bacteria</taxon>
        <taxon>Bacillati</taxon>
        <taxon>Cyanobacteriota</taxon>
        <taxon>Cyanophyceae</taxon>
        <taxon>Pseudanabaenales</taxon>
        <taxon>Pseudanabaenaceae</taxon>
        <taxon>Limnothrix</taxon>
    </lineage>
</organism>
<keyword evidence="5" id="KW-0378">Hydrolase</keyword>
<protein>
    <submittedName>
        <fullName evidence="6">HepT-like ribonuclease domain-containing protein</fullName>
    </submittedName>
</protein>
<dbReference type="PANTHER" id="PTHR34139:SF1">
    <property type="entry name" value="RNASE MJ1380-RELATED"/>
    <property type="match status" value="1"/>
</dbReference>
<evidence type="ECO:0000256" key="2">
    <source>
        <dbReference type="ARBA" id="ARBA00022649"/>
    </source>
</evidence>
<keyword evidence="3" id="KW-0540">Nuclease</keyword>
<dbReference type="Proteomes" id="UP001604335">
    <property type="component" value="Unassembled WGS sequence"/>
</dbReference>